<dbReference type="AlphaFoldDB" id="X0ZQZ3"/>
<comment type="caution">
    <text evidence="1">The sequence shown here is derived from an EMBL/GenBank/DDBJ whole genome shotgun (WGS) entry which is preliminary data.</text>
</comment>
<dbReference type="SUPFAM" id="SSF53850">
    <property type="entry name" value="Periplasmic binding protein-like II"/>
    <property type="match status" value="1"/>
</dbReference>
<feature type="non-terminal residue" evidence="1">
    <location>
        <position position="1"/>
    </location>
</feature>
<dbReference type="EMBL" id="BART01001659">
    <property type="protein sequence ID" value="GAG72135.1"/>
    <property type="molecule type" value="Genomic_DNA"/>
</dbReference>
<dbReference type="Gene3D" id="3.40.190.10">
    <property type="entry name" value="Periplasmic binding protein-like II"/>
    <property type="match status" value="1"/>
</dbReference>
<proteinExistence type="predicted"/>
<accession>X0ZQZ3</accession>
<sequence>TGNWDEPVSSGDFSDWYKGGSLEHLMEPYYGWSGEYDDLNPVLATNWTLFNWPNEMNYHPTDPFINQGGLMAIELTLREDVTFHDGSAWNATVAKWNIDRTMVITGNITGKLTISDTNVYQSRSEMWLDAENRADYETASWNISQFIGQPATYAEFGSTLEGNMFGKYCRIKDVIIIEDLASGGKIRINFNDWGGANSQLLYVYDQPMISMNAYNEDYFDVPIYGLGEISGFPQPEIIGSLDDYPSTGFPGHMIGTGPYIFVEHDTLLLQGGSMIRNPNWWNSTAMQSQGWHKIPKIGIVTFSFDISGLAAKKFSHSNGTHRSCL</sequence>
<organism evidence="1">
    <name type="scientific">marine sediment metagenome</name>
    <dbReference type="NCBI Taxonomy" id="412755"/>
    <lineage>
        <taxon>unclassified sequences</taxon>
        <taxon>metagenomes</taxon>
        <taxon>ecological metagenomes</taxon>
    </lineage>
</organism>
<evidence type="ECO:0000313" key="1">
    <source>
        <dbReference type="EMBL" id="GAG72135.1"/>
    </source>
</evidence>
<gene>
    <name evidence="1" type="ORF">S01H4_05650</name>
</gene>
<name>X0ZQZ3_9ZZZZ</name>
<reference evidence="1" key="1">
    <citation type="journal article" date="2014" name="Front. Microbiol.">
        <title>High frequency of phylogenetically diverse reductive dehalogenase-homologous genes in deep subseafloor sedimentary metagenomes.</title>
        <authorList>
            <person name="Kawai M."/>
            <person name="Futagami T."/>
            <person name="Toyoda A."/>
            <person name="Takaki Y."/>
            <person name="Nishi S."/>
            <person name="Hori S."/>
            <person name="Arai W."/>
            <person name="Tsubouchi T."/>
            <person name="Morono Y."/>
            <person name="Uchiyama I."/>
            <person name="Ito T."/>
            <person name="Fujiyama A."/>
            <person name="Inagaki F."/>
            <person name="Takami H."/>
        </authorList>
    </citation>
    <scope>NUCLEOTIDE SEQUENCE</scope>
    <source>
        <strain evidence="1">Expedition CK06-06</strain>
    </source>
</reference>
<protein>
    <submittedName>
        <fullName evidence="1">Uncharacterized protein</fullName>
    </submittedName>
</protein>